<reference evidence="1" key="1">
    <citation type="submission" date="2022-05" db="EMBL/GenBank/DDBJ databases">
        <title>Sphingomonas sp. strain RP10 Genome sequencing and assembly.</title>
        <authorList>
            <person name="Kim I."/>
        </authorList>
    </citation>
    <scope>NUCLEOTIDE SEQUENCE</scope>
    <source>
        <strain evidence="1">RP10</strain>
    </source>
</reference>
<comment type="caution">
    <text evidence="1">The sequence shown here is derived from an EMBL/GenBank/DDBJ whole genome shotgun (WGS) entry which is preliminary data.</text>
</comment>
<dbReference type="AlphaFoldDB" id="A0A9X2KQQ3"/>
<organism evidence="1 2">
    <name type="scientific">Sphingomonas liriopis</name>
    <dbReference type="NCBI Taxonomy" id="2949094"/>
    <lineage>
        <taxon>Bacteria</taxon>
        <taxon>Pseudomonadati</taxon>
        <taxon>Pseudomonadota</taxon>
        <taxon>Alphaproteobacteria</taxon>
        <taxon>Sphingomonadales</taxon>
        <taxon>Sphingomonadaceae</taxon>
        <taxon>Sphingomonas</taxon>
    </lineage>
</organism>
<evidence type="ECO:0000313" key="2">
    <source>
        <dbReference type="Proteomes" id="UP001139486"/>
    </source>
</evidence>
<dbReference type="Proteomes" id="UP001139486">
    <property type="component" value="Unassembled WGS sequence"/>
</dbReference>
<dbReference type="EMBL" id="JAMLDY010000018">
    <property type="protein sequence ID" value="MCP3735969.1"/>
    <property type="molecule type" value="Genomic_DNA"/>
</dbReference>
<evidence type="ECO:0000313" key="1">
    <source>
        <dbReference type="EMBL" id="MCP3735969.1"/>
    </source>
</evidence>
<gene>
    <name evidence="1" type="ORF">M9979_13935</name>
</gene>
<proteinExistence type="predicted"/>
<sequence>MAFIDKVIDHRLGHNSSIDIGLVAADLDLGLLHIGKMLETIHDLVVHPSNGTVNEDGVAAATLSLLAYVGKLGGIVDALDAADKHRYASSHGQA</sequence>
<protein>
    <submittedName>
        <fullName evidence="1">Uncharacterized protein</fullName>
    </submittedName>
</protein>
<name>A0A9X2KQQ3_9SPHN</name>
<dbReference type="RefSeq" id="WP_254289966.1">
    <property type="nucleotide sequence ID" value="NZ_JAMLDY010000018.1"/>
</dbReference>
<accession>A0A9X2KQQ3</accession>
<keyword evidence="2" id="KW-1185">Reference proteome</keyword>